<dbReference type="Proteomes" id="UP000195570">
    <property type="component" value="Unassembled WGS sequence"/>
</dbReference>
<comment type="caution">
    <text evidence="2">The sequence shown here is derived from an EMBL/GenBank/DDBJ whole genome shotgun (WGS) entry which is preliminary data.</text>
</comment>
<reference evidence="2" key="1">
    <citation type="submission" date="2016-09" db="EMBL/GenBank/DDBJ databases">
        <authorList>
            <person name="Hebert L."/>
            <person name="Moumen B."/>
        </authorList>
    </citation>
    <scope>NUCLEOTIDE SEQUENCE [LARGE SCALE GENOMIC DNA]</scope>
    <source>
        <strain evidence="2">OVI</strain>
    </source>
</reference>
<feature type="region of interest" description="Disordered" evidence="1">
    <location>
        <begin position="432"/>
        <end position="471"/>
    </location>
</feature>
<feature type="region of interest" description="Disordered" evidence="1">
    <location>
        <begin position="732"/>
        <end position="789"/>
    </location>
</feature>
<dbReference type="PROSITE" id="PS51450">
    <property type="entry name" value="LRR"/>
    <property type="match status" value="2"/>
</dbReference>
<organism evidence="2 3">
    <name type="scientific">Trypanosoma equiperdum</name>
    <dbReference type="NCBI Taxonomy" id="5694"/>
    <lineage>
        <taxon>Eukaryota</taxon>
        <taxon>Discoba</taxon>
        <taxon>Euglenozoa</taxon>
        <taxon>Kinetoplastea</taxon>
        <taxon>Metakinetoplastina</taxon>
        <taxon>Trypanosomatida</taxon>
        <taxon>Trypanosomatidae</taxon>
        <taxon>Trypanosoma</taxon>
    </lineage>
</organism>
<feature type="compositionally biased region" description="Basic residues" evidence="1">
    <location>
        <begin position="637"/>
        <end position="646"/>
    </location>
</feature>
<dbReference type="SUPFAM" id="SSF52058">
    <property type="entry name" value="L domain-like"/>
    <property type="match status" value="1"/>
</dbReference>
<accession>A0A1G4I011</accession>
<evidence type="ECO:0000313" key="3">
    <source>
        <dbReference type="Proteomes" id="UP000195570"/>
    </source>
</evidence>
<protein>
    <submittedName>
        <fullName evidence="2">Leucine-rich repeat protein (LRRP), putative</fullName>
    </submittedName>
</protein>
<evidence type="ECO:0000256" key="1">
    <source>
        <dbReference type="SAM" id="MobiDB-lite"/>
    </source>
</evidence>
<dbReference type="EMBL" id="CZPT02000193">
    <property type="protein sequence ID" value="SCU64934.1"/>
    <property type="molecule type" value="Genomic_DNA"/>
</dbReference>
<dbReference type="RefSeq" id="XP_067076617.1">
    <property type="nucleotide sequence ID" value="XM_067220516.1"/>
</dbReference>
<dbReference type="InterPro" id="IPR001611">
    <property type="entry name" value="Leu-rich_rpt"/>
</dbReference>
<name>A0A1G4I011_TRYEQ</name>
<keyword evidence="3" id="KW-1185">Reference proteome</keyword>
<proteinExistence type="predicted"/>
<dbReference type="InterPro" id="IPR042655">
    <property type="entry name" value="LRC72"/>
</dbReference>
<feature type="region of interest" description="Disordered" evidence="1">
    <location>
        <begin position="627"/>
        <end position="649"/>
    </location>
</feature>
<gene>
    <name evidence="2" type="ORF">TEOVI_000541500</name>
</gene>
<dbReference type="PANTHER" id="PTHR46759:SF1">
    <property type="entry name" value="LEUCINE-RICH REPEAT-CONTAINING PROTEIN 72"/>
    <property type="match status" value="1"/>
</dbReference>
<feature type="compositionally biased region" description="Polar residues" evidence="1">
    <location>
        <begin position="432"/>
        <end position="447"/>
    </location>
</feature>
<dbReference type="VEuPathDB" id="TriTrypDB:TEOVI_000541500"/>
<sequence length="897" mass="100871">MYTTANRSYPDLLRSKNKERMNRIASRAISFSRAAYKGSSRVETSGEASNSEDEESCELEKFPAFVDPTEQQDHCIDPIIALKIPRSEYRNTKELELCRKNITRLHTNVQYLENLDTLVLSNNRISEVSFLLPPKRTADGNSRAENDAAVDDGVETLWCRPRGCHLLRSLFLSHNMIRTIDGDIPRLRHLRVLLLAYNRLANLVAVSTQLKRLRDLRELDLRGNPLCDELGYRPYLIREQPQLELLDRRLVQMEERNTVVSQLVQKDRELGSMCELGNILASSAPLQRRSIDSSIQRRSLQLSPLQDGRTQGLPTVAHTDPRFFSVTIGKEPVLKTLAFFKTFTPARQRADDPKVVPRRAFRPSACELYLGKSMHRLGKQKALREMREARENEMKREEVVETHKRFHLVWAMSGKGMPLCAEKLGAMSKQQETSQNAGNVEQTNVSPRNALMRRRASVAKQQAPDTTGKWAVKQAAPAPVVSLDRIQLPNLPPQLPGDTDHSVMYDALLHREDKVEKRIWGKPSCLPNPHRLENMKNLLDKASNFLTASQKKGSVGSSAVAFDHSQLLCEIQQCKDCTIPEPWEGDETSTSIVVTRDRQEFLCNAMMVLLLPSELSAIESHLMAGMADSFPHPEHQRGKKTSRKEKRALGDAARLPAGSGALLQGIATASASQRTQIIMAATNVEFGLPDRNTTRRLMNMLDFDSGLKNISLQNLTDAFANAYLSRTVETLPKPTSEMDDKCTASVTESKRNHRSPSAGRSRSDRRSGRRVSPTRSESRHVGREAAAASATKQPVLTLNTALLDLMLYLPFVRCRLEYFKEECDAAVKELGDLGDALPKRFSKLQAASLYYERLQEAMRLSGMSEESALNNFVDIEGILRLNAQEVGSYFRSNTTPV</sequence>
<dbReference type="GeneID" id="92379355"/>
<dbReference type="Gene3D" id="3.80.10.10">
    <property type="entry name" value="Ribonuclease Inhibitor"/>
    <property type="match status" value="1"/>
</dbReference>
<dbReference type="InterPro" id="IPR032675">
    <property type="entry name" value="LRR_dom_sf"/>
</dbReference>
<dbReference type="PANTHER" id="PTHR46759">
    <property type="entry name" value="LEUCINE-RICH REPEAT-CONTAINING PROTEIN 72"/>
    <property type="match status" value="1"/>
</dbReference>
<evidence type="ECO:0000313" key="2">
    <source>
        <dbReference type="EMBL" id="SCU64934.1"/>
    </source>
</evidence>
<dbReference type="AlphaFoldDB" id="A0A1G4I011"/>